<organism evidence="5 6">
    <name type="scientific">Isoalcanivorax beigongshangi</name>
    <dbReference type="NCBI Taxonomy" id="3238810"/>
    <lineage>
        <taxon>Bacteria</taxon>
        <taxon>Pseudomonadati</taxon>
        <taxon>Pseudomonadota</taxon>
        <taxon>Gammaproteobacteria</taxon>
        <taxon>Oceanospirillales</taxon>
        <taxon>Alcanivoracaceae</taxon>
        <taxon>Isoalcanivorax</taxon>
    </lineage>
</organism>
<evidence type="ECO:0000256" key="2">
    <source>
        <dbReference type="ARBA" id="ARBA00022729"/>
    </source>
</evidence>
<keyword evidence="2 3" id="KW-0732">Signal</keyword>
<dbReference type="InterPro" id="IPR018976">
    <property type="entry name" value="Imelysin-like"/>
</dbReference>
<dbReference type="Gene3D" id="1.20.1420.20">
    <property type="entry name" value="M75 peptidase, HXXE motif"/>
    <property type="match status" value="1"/>
</dbReference>
<evidence type="ECO:0000256" key="3">
    <source>
        <dbReference type="SAM" id="SignalP"/>
    </source>
</evidence>
<dbReference type="Proteomes" id="UP001562065">
    <property type="component" value="Unassembled WGS sequence"/>
</dbReference>
<proteinExistence type="predicted"/>
<dbReference type="EMBL" id="JBGCUO010000002">
    <property type="protein sequence ID" value="MEY1662874.1"/>
    <property type="molecule type" value="Genomic_DNA"/>
</dbReference>
<comment type="caution">
    <text evidence="5">The sequence shown here is derived from an EMBL/GenBank/DDBJ whole genome shotgun (WGS) entry which is preliminary data.</text>
</comment>
<evidence type="ECO:0000256" key="1">
    <source>
        <dbReference type="ARBA" id="ARBA00004196"/>
    </source>
</evidence>
<name>A0ABV4AJ75_9GAMM</name>
<dbReference type="RefSeq" id="WP_369456146.1">
    <property type="nucleotide sequence ID" value="NZ_JBGCUO010000002.1"/>
</dbReference>
<evidence type="ECO:0000313" key="5">
    <source>
        <dbReference type="EMBL" id="MEY1662874.1"/>
    </source>
</evidence>
<protein>
    <submittedName>
        <fullName evidence="5">Imelysin family protein</fullName>
    </submittedName>
</protein>
<reference evidence="5 6" key="1">
    <citation type="submission" date="2024-07" db="EMBL/GenBank/DDBJ databases">
        <authorList>
            <person name="Ren Q."/>
        </authorList>
    </citation>
    <scope>NUCLEOTIDE SEQUENCE [LARGE SCALE GENOMIC DNA]</scope>
    <source>
        <strain evidence="5 6">REN37</strain>
    </source>
</reference>
<evidence type="ECO:0000259" key="4">
    <source>
        <dbReference type="Pfam" id="PF09375"/>
    </source>
</evidence>
<feature type="chain" id="PRO_5045886664" evidence="3">
    <location>
        <begin position="20"/>
        <end position="360"/>
    </location>
</feature>
<dbReference type="Pfam" id="PF09375">
    <property type="entry name" value="Peptidase_M75"/>
    <property type="match status" value="1"/>
</dbReference>
<dbReference type="PROSITE" id="PS51257">
    <property type="entry name" value="PROKAR_LIPOPROTEIN"/>
    <property type="match status" value="1"/>
</dbReference>
<sequence length="360" mass="39437">MRAHSGLRWVALLPLAWLAACDPPAPTASEPPLPRPAAAAVESADAELAVADRAFRNARSEVLAALHQQMAPLQAALERLLAQPDAAQLAAARAAWEDSYRAYNQAWPLLATQAQLEPELEAVLQQTDRWPLLPGYVDYVPGWPESGIIYDVSLTMDRRTLLAQQNITDATEVSVGFQVVQLLLFGLADSPRQPQDFRAVTESLPSHQGPVSERPENRRRSYLTVVSRILLDDLRELTRPVLQEEESAHHVGALVRALGRTSVRLARAGSLDAAADLFSGHYLAAESRALIEHSHQQTLAFWLDRDSEASQALWAVLEQTAPVFAAQLSKQWQQAPQDYAALGALLMRPPGRASALSRNG</sequence>
<feature type="domain" description="Imelysin-like" evidence="4">
    <location>
        <begin position="64"/>
        <end position="246"/>
    </location>
</feature>
<gene>
    <name evidence="5" type="ORF">AB5I84_12000</name>
</gene>
<keyword evidence="6" id="KW-1185">Reference proteome</keyword>
<dbReference type="InterPro" id="IPR038352">
    <property type="entry name" value="Imelysin_sf"/>
</dbReference>
<accession>A0ABV4AJ75</accession>
<evidence type="ECO:0000313" key="6">
    <source>
        <dbReference type="Proteomes" id="UP001562065"/>
    </source>
</evidence>
<feature type="signal peptide" evidence="3">
    <location>
        <begin position="1"/>
        <end position="19"/>
    </location>
</feature>
<comment type="subcellular location">
    <subcellularLocation>
        <location evidence="1">Cell envelope</location>
    </subcellularLocation>
</comment>